<keyword evidence="3" id="KW-0589">Pheromone response</keyword>
<dbReference type="GO" id="GO:0005886">
    <property type="term" value="C:plasma membrane"/>
    <property type="evidence" value="ECO:0007669"/>
    <property type="project" value="TreeGrafter"/>
</dbReference>
<dbReference type="Proteomes" id="UP000053477">
    <property type="component" value="Unassembled WGS sequence"/>
</dbReference>
<dbReference type="GO" id="GO:0000750">
    <property type="term" value="P:pheromone-dependent signal transduction involved in conjugation with cellular fusion"/>
    <property type="evidence" value="ECO:0007669"/>
    <property type="project" value="TreeGrafter"/>
</dbReference>
<organism evidence="11 12">
    <name type="scientific">Schizopora paradoxa</name>
    <dbReference type="NCBI Taxonomy" id="27342"/>
    <lineage>
        <taxon>Eukaryota</taxon>
        <taxon>Fungi</taxon>
        <taxon>Dikarya</taxon>
        <taxon>Basidiomycota</taxon>
        <taxon>Agaricomycotina</taxon>
        <taxon>Agaricomycetes</taxon>
        <taxon>Hymenochaetales</taxon>
        <taxon>Schizoporaceae</taxon>
        <taxon>Schizopora</taxon>
    </lineage>
</organism>
<dbReference type="PANTHER" id="PTHR28097:SF1">
    <property type="entry name" value="PHEROMONE A FACTOR RECEPTOR"/>
    <property type="match status" value="1"/>
</dbReference>
<evidence type="ECO:0000313" key="12">
    <source>
        <dbReference type="Proteomes" id="UP000053477"/>
    </source>
</evidence>
<feature type="transmembrane region" description="Helical" evidence="10">
    <location>
        <begin position="159"/>
        <end position="188"/>
    </location>
</feature>
<dbReference type="OrthoDB" id="2874149at2759"/>
<dbReference type="InParanoid" id="A0A0H2RR91"/>
<keyword evidence="6" id="KW-0297">G-protein coupled receptor</keyword>
<dbReference type="FunCoup" id="A0A0H2RR91">
    <property type="interactions" value="87"/>
</dbReference>
<keyword evidence="8" id="KW-0675">Receptor</keyword>
<keyword evidence="12" id="KW-1185">Reference proteome</keyword>
<evidence type="ECO:0000256" key="3">
    <source>
        <dbReference type="ARBA" id="ARBA00022507"/>
    </source>
</evidence>
<feature type="transmembrane region" description="Helical" evidence="10">
    <location>
        <begin position="283"/>
        <end position="299"/>
    </location>
</feature>
<proteinExistence type="inferred from homology"/>
<feature type="transmembrane region" description="Helical" evidence="10">
    <location>
        <begin position="118"/>
        <end position="139"/>
    </location>
</feature>
<comment type="subcellular location">
    <subcellularLocation>
        <location evidence="1">Membrane</location>
        <topology evidence="1">Multi-pass membrane protein</topology>
    </subcellularLocation>
</comment>
<evidence type="ECO:0000256" key="9">
    <source>
        <dbReference type="ARBA" id="ARBA00023224"/>
    </source>
</evidence>
<feature type="transmembrane region" description="Helical" evidence="10">
    <location>
        <begin position="79"/>
        <end position="97"/>
    </location>
</feature>
<sequence>MYPLTPYPLTPLGSFIGFVLSIAPLISHLNFHSRNTGIWMCALWIASMNMINFVDTIVWHNNVNIIIPVWCDIVTKFQSGAAIGLSACNMVLSLHLFRISRMRTAMPLNTKAQRRNTIIYDLALTLGVPIVVMALWIVVQPHRFEIREEIGCQSIADSYAAYVIFYVPQIAFSLTSVAFAPFTIVRFIRHRREMNEILSTDSNMTSRRCMRALTITYVTLLLNLPILAVLVTTLIAGHESNLDRPSQSWSFVRYGWLSKIIQTTAETWGNDKWQVLAVKWNEWIYVVHGIIFFSIFGTTEEARISYRIIAANIWAKIGLRRRVEDPTLTSEITFSSNPHCQRLVTHGTFSFDDSTIVSGDHVALSENSEDLVGQDRAAFKHVEEL</sequence>
<keyword evidence="5 10" id="KW-1133">Transmembrane helix</keyword>
<evidence type="ECO:0000256" key="1">
    <source>
        <dbReference type="ARBA" id="ARBA00004141"/>
    </source>
</evidence>
<comment type="similarity">
    <text evidence="2">Belongs to the G-protein coupled receptor 4 family.</text>
</comment>
<evidence type="ECO:0000256" key="2">
    <source>
        <dbReference type="ARBA" id="ARBA00011085"/>
    </source>
</evidence>
<name>A0A0H2RR91_9AGAM</name>
<feature type="transmembrane region" description="Helical" evidence="10">
    <location>
        <begin position="209"/>
        <end position="236"/>
    </location>
</feature>
<protein>
    <submittedName>
        <fullName evidence="11">STE3-domain-containing protein</fullName>
    </submittedName>
</protein>
<dbReference type="AlphaFoldDB" id="A0A0H2RR91"/>
<dbReference type="PRINTS" id="PR00899">
    <property type="entry name" value="GPCRSTE3"/>
</dbReference>
<evidence type="ECO:0000256" key="4">
    <source>
        <dbReference type="ARBA" id="ARBA00022692"/>
    </source>
</evidence>
<evidence type="ECO:0000256" key="10">
    <source>
        <dbReference type="SAM" id="Phobius"/>
    </source>
</evidence>
<dbReference type="PANTHER" id="PTHR28097">
    <property type="entry name" value="PHEROMONE A FACTOR RECEPTOR"/>
    <property type="match status" value="1"/>
</dbReference>
<evidence type="ECO:0000256" key="5">
    <source>
        <dbReference type="ARBA" id="ARBA00022989"/>
    </source>
</evidence>
<dbReference type="EMBL" id="KQ085948">
    <property type="protein sequence ID" value="KLO14122.1"/>
    <property type="molecule type" value="Genomic_DNA"/>
</dbReference>
<keyword evidence="4 10" id="KW-0812">Transmembrane</keyword>
<evidence type="ECO:0000313" key="11">
    <source>
        <dbReference type="EMBL" id="KLO14122.1"/>
    </source>
</evidence>
<evidence type="ECO:0000256" key="6">
    <source>
        <dbReference type="ARBA" id="ARBA00023040"/>
    </source>
</evidence>
<gene>
    <name evidence="11" type="ORF">SCHPADRAFT_329266</name>
</gene>
<feature type="transmembrane region" description="Helical" evidence="10">
    <location>
        <begin position="38"/>
        <end position="59"/>
    </location>
</feature>
<dbReference type="Pfam" id="PF02076">
    <property type="entry name" value="STE3"/>
    <property type="match status" value="1"/>
</dbReference>
<feature type="transmembrane region" description="Helical" evidence="10">
    <location>
        <begin position="12"/>
        <end position="31"/>
    </location>
</feature>
<keyword evidence="9" id="KW-0807">Transducer</keyword>
<accession>A0A0H2RR91</accession>
<evidence type="ECO:0000256" key="7">
    <source>
        <dbReference type="ARBA" id="ARBA00023136"/>
    </source>
</evidence>
<dbReference type="CDD" id="cd14966">
    <property type="entry name" value="7tmD_STE3"/>
    <property type="match status" value="1"/>
</dbReference>
<dbReference type="GO" id="GO:0004932">
    <property type="term" value="F:mating-type factor pheromone receptor activity"/>
    <property type="evidence" value="ECO:0007669"/>
    <property type="project" value="InterPro"/>
</dbReference>
<evidence type="ECO:0000256" key="8">
    <source>
        <dbReference type="ARBA" id="ARBA00023170"/>
    </source>
</evidence>
<keyword evidence="7 10" id="KW-0472">Membrane</keyword>
<dbReference type="InterPro" id="IPR001499">
    <property type="entry name" value="GPCR_STE3"/>
</dbReference>
<reference evidence="11 12" key="1">
    <citation type="submission" date="2015-04" db="EMBL/GenBank/DDBJ databases">
        <title>Complete genome sequence of Schizopora paradoxa KUC8140, a cosmopolitan wood degrader in East Asia.</title>
        <authorList>
            <consortium name="DOE Joint Genome Institute"/>
            <person name="Min B."/>
            <person name="Park H."/>
            <person name="Jang Y."/>
            <person name="Kim J.-J."/>
            <person name="Kim K.H."/>
            <person name="Pangilinan J."/>
            <person name="Lipzen A."/>
            <person name="Riley R."/>
            <person name="Grigoriev I.V."/>
            <person name="Spatafora J.W."/>
            <person name="Choi I.-G."/>
        </authorList>
    </citation>
    <scope>NUCLEOTIDE SEQUENCE [LARGE SCALE GENOMIC DNA]</scope>
    <source>
        <strain evidence="11 12">KUC8140</strain>
    </source>
</reference>